<evidence type="ECO:0000313" key="2">
    <source>
        <dbReference type="Proteomes" id="UP000718630"/>
    </source>
</evidence>
<sequence>MGSILGRLARTLFGGGAMTAADERDADIGALARKYEHLFPYDHHGDFIVGLCEHGESELALDILIGNLHDWNAPLEPGEIARIIELKRDLGFLEGPWWHQLPVPFIDLEPRLRGPALVSLHALLTALLEERRAENDGEHSG</sequence>
<evidence type="ECO:0000313" key="1">
    <source>
        <dbReference type="EMBL" id="MBF0940684.1"/>
    </source>
</evidence>
<accession>A0A929QY74</accession>
<comment type="caution">
    <text evidence="1">The sequence shown here is derived from an EMBL/GenBank/DDBJ whole genome shotgun (WGS) entry which is preliminary data.</text>
</comment>
<dbReference type="AlphaFoldDB" id="A0A929QY74"/>
<reference evidence="1" key="1">
    <citation type="submission" date="2020-04" db="EMBL/GenBank/DDBJ databases">
        <title>Deep metagenomics examines the oral microbiome during advanced dental caries in children, revealing novel taxa and co-occurrences with host molecules.</title>
        <authorList>
            <person name="Baker J.L."/>
            <person name="Morton J.T."/>
            <person name="Dinis M."/>
            <person name="Alvarez R."/>
            <person name="Tran N.C."/>
            <person name="Knight R."/>
            <person name="Edlund A."/>
        </authorList>
    </citation>
    <scope>NUCLEOTIDE SEQUENCE</scope>
    <source>
        <strain evidence="1">JCVI_32_bin.64</strain>
    </source>
</reference>
<protein>
    <submittedName>
        <fullName evidence="1">Uncharacterized protein</fullName>
    </submittedName>
</protein>
<dbReference type="EMBL" id="JABZFZ010000435">
    <property type="protein sequence ID" value="MBF0940684.1"/>
    <property type="molecule type" value="Genomic_DNA"/>
</dbReference>
<name>A0A929QY74_9ACTO</name>
<gene>
    <name evidence="1" type="ORF">HXK03_07410</name>
</gene>
<proteinExistence type="predicted"/>
<dbReference type="Proteomes" id="UP000718630">
    <property type="component" value="Unassembled WGS sequence"/>
</dbReference>
<organism evidence="1 2">
    <name type="scientific">Schaalia georgiae</name>
    <dbReference type="NCBI Taxonomy" id="52768"/>
    <lineage>
        <taxon>Bacteria</taxon>
        <taxon>Bacillati</taxon>
        <taxon>Actinomycetota</taxon>
        <taxon>Actinomycetes</taxon>
        <taxon>Actinomycetales</taxon>
        <taxon>Actinomycetaceae</taxon>
        <taxon>Schaalia</taxon>
    </lineage>
</organism>